<feature type="compositionally biased region" description="Basic residues" evidence="1">
    <location>
        <begin position="326"/>
        <end position="337"/>
    </location>
</feature>
<dbReference type="SUPFAM" id="SSF48371">
    <property type="entry name" value="ARM repeat"/>
    <property type="match status" value="1"/>
</dbReference>
<evidence type="ECO:0000313" key="3">
    <source>
        <dbReference type="EMBL" id="CAL1149260.1"/>
    </source>
</evidence>
<reference evidence="2" key="1">
    <citation type="submission" date="2022-10" db="EMBL/GenBank/DDBJ databases">
        <authorList>
            <person name="Chen Y."/>
            <person name="Dougan E. K."/>
            <person name="Chan C."/>
            <person name="Rhodes N."/>
            <person name="Thang M."/>
        </authorList>
    </citation>
    <scope>NUCLEOTIDE SEQUENCE</scope>
</reference>
<feature type="non-terminal residue" evidence="2">
    <location>
        <position position="1225"/>
    </location>
</feature>
<gene>
    <name evidence="2" type="ORF">C1SCF055_LOCUS22409</name>
</gene>
<keyword evidence="4" id="KW-0378">Hydrolase</keyword>
<dbReference type="OrthoDB" id="411582at2759"/>
<comment type="caution">
    <text evidence="2">The sequence shown here is derived from an EMBL/GenBank/DDBJ whole genome shotgun (WGS) entry which is preliminary data.</text>
</comment>
<name>A0A9P1G2X4_9DINO</name>
<evidence type="ECO:0000256" key="1">
    <source>
        <dbReference type="SAM" id="MobiDB-lite"/>
    </source>
</evidence>
<dbReference type="InterPro" id="IPR016024">
    <property type="entry name" value="ARM-type_fold"/>
</dbReference>
<keyword evidence="4" id="KW-0067">ATP-binding</keyword>
<dbReference type="GO" id="GO:0004386">
    <property type="term" value="F:helicase activity"/>
    <property type="evidence" value="ECO:0007669"/>
    <property type="project" value="UniProtKB-KW"/>
</dbReference>
<proteinExistence type="predicted"/>
<evidence type="ECO:0000313" key="4">
    <source>
        <dbReference type="EMBL" id="CAL4783197.1"/>
    </source>
</evidence>
<feature type="compositionally biased region" description="Basic and acidic residues" evidence="1">
    <location>
        <begin position="404"/>
        <end position="421"/>
    </location>
</feature>
<dbReference type="Proteomes" id="UP001152797">
    <property type="component" value="Unassembled WGS sequence"/>
</dbReference>
<feature type="region of interest" description="Disordered" evidence="1">
    <location>
        <begin position="274"/>
        <end position="369"/>
    </location>
</feature>
<feature type="region of interest" description="Disordered" evidence="1">
    <location>
        <begin position="1"/>
        <end position="34"/>
    </location>
</feature>
<feature type="compositionally biased region" description="Basic and acidic residues" evidence="1">
    <location>
        <begin position="299"/>
        <end position="325"/>
    </location>
</feature>
<sequence length="1225" mass="134705">MNNPVASSEASKKIPSLAEDIAAEKQSPLHVQSNAFSEGAGLAATADGSKKKKTHPVALGLTKYPPPPPTDRQPLLRLPIYESPQDVPNLLFPFRSHSRRIKIRMQESAGSLLVAFLLGAPPMAFGCGARIVQVSSLSTALYEVELTMRAKLHLLAEKSRVKEELAEAKHEMEDVKKELEKEEKMEGVENQTPVVSPKESKDFSSESSHRGDPDLEAQTKAKDSQTTTLLRGKAKAKTKWDKERMEAAMEVVPSSLALAPQTWGGGEKVVTATGDTAMGRKGKAEAEASPAKGTPAESEVEKAEEQKETKEPKAKAKSKAKEKAKAKSVTKQLKKKPSMKEVPKTKEEKAGGKKESLMDKTKAWDQDTGMPSDVFLWSTFQGNEQALEKAISNGSVQEYQQDGEVPKTKEEKAGGKKESLMDKTKAWDQDTGMPSDVFLWSTFQGNEQALEKAISNGSVQEYQQDGVTFCSFRKTKAGIESGTQQELHVKSGQVELDQGQYTALSRAFSSIALTFDDETEEGTEQKAESLGQEKQLKQLEAEGLTKEMTEVLADAKQAHERTHQAAMKLLGKCTNGTDKKKFKETVISIQAWAQKNHNVLTWKELEGDKPLTPTNFKEFMADPAQQTRGLNEAVAQFKALLPTRKAQELAFKATVDFQEANTVPPLDLQNNMHRQLLAFANKFVLLPAPFQPKITFKELALGPEDYNNFKAVKALKVVGNSNPQRSIRFLVPRIFDAGELGSAAAEAVRTICELQKDDPEMPELLLKELHDFLNAGLRRPFRAVLELLESVIPKGNEQVMEWIVFILDEGTEEEQGIALDRLSDSQQVCDINATVNLILNRLFCLMDDSKWFDMSESGEKFLMKGLAAVCKQEPGLAHGTLLEFLKDEDSNKVTRAAKTVAAIGADEGLLQAVLAALEVESTRGTTWAVLEICTSLLEISSDTGPQVFQALLKELPRKQYRDNQAVLKVMNACVPLDGTLEALASYLKHANRIRRDEGVAPLLEAAKITDFYIKTFNSPEAKELKSMVKAALAQGIAESGDKKCAEVLPEIVDFEGEGDEVLNSLVAGLGHPSQKVRSLCEDVFLQVVRPDDPRASKVLIRSIEQEIVTSTRCLQIKLLGDVAPRDQTEVVDLLLRLADENDVCIRSTALAQLWACASCEQCLGPLRAHLMEKDEQVRLACLGSILKLEEDLGALQELCLQSLKDGASSVVLLALTTLDDRCDTL</sequence>
<feature type="region of interest" description="Disordered" evidence="1">
    <location>
        <begin position="397"/>
        <end position="421"/>
    </location>
</feature>
<reference evidence="3" key="2">
    <citation type="submission" date="2024-04" db="EMBL/GenBank/DDBJ databases">
        <authorList>
            <person name="Chen Y."/>
            <person name="Shah S."/>
            <person name="Dougan E. K."/>
            <person name="Thang M."/>
            <person name="Chan C."/>
        </authorList>
    </citation>
    <scope>NUCLEOTIDE SEQUENCE [LARGE SCALE GENOMIC DNA]</scope>
</reference>
<accession>A0A9P1G2X4</accession>
<dbReference type="EMBL" id="CAMXCT030002129">
    <property type="protein sequence ID" value="CAL4783197.1"/>
    <property type="molecule type" value="Genomic_DNA"/>
</dbReference>
<evidence type="ECO:0000313" key="5">
    <source>
        <dbReference type="Proteomes" id="UP001152797"/>
    </source>
</evidence>
<keyword evidence="4" id="KW-0347">Helicase</keyword>
<feature type="compositionally biased region" description="Basic and acidic residues" evidence="1">
    <location>
        <begin position="198"/>
        <end position="223"/>
    </location>
</feature>
<keyword evidence="5" id="KW-1185">Reference proteome</keyword>
<feature type="compositionally biased region" description="Basic and acidic residues" evidence="1">
    <location>
        <begin position="338"/>
        <end position="365"/>
    </location>
</feature>
<organism evidence="2">
    <name type="scientific">Cladocopium goreaui</name>
    <dbReference type="NCBI Taxonomy" id="2562237"/>
    <lineage>
        <taxon>Eukaryota</taxon>
        <taxon>Sar</taxon>
        <taxon>Alveolata</taxon>
        <taxon>Dinophyceae</taxon>
        <taxon>Suessiales</taxon>
        <taxon>Symbiodiniaceae</taxon>
        <taxon>Cladocopium</taxon>
    </lineage>
</organism>
<dbReference type="EMBL" id="CAMXCT020002129">
    <property type="protein sequence ID" value="CAL1149260.1"/>
    <property type="molecule type" value="Genomic_DNA"/>
</dbReference>
<protein>
    <submittedName>
        <fullName evidence="4">DNA repair helicase UVH6</fullName>
    </submittedName>
</protein>
<feature type="region of interest" description="Disordered" evidence="1">
    <location>
        <begin position="179"/>
        <end position="241"/>
    </location>
</feature>
<dbReference type="EMBL" id="CAMXCT010002129">
    <property type="protein sequence ID" value="CAI3995885.1"/>
    <property type="molecule type" value="Genomic_DNA"/>
</dbReference>
<keyword evidence="4" id="KW-0547">Nucleotide-binding</keyword>
<dbReference type="AlphaFoldDB" id="A0A9P1G2X4"/>
<dbReference type="Gene3D" id="1.25.10.10">
    <property type="entry name" value="Leucine-rich Repeat Variant"/>
    <property type="match status" value="1"/>
</dbReference>
<dbReference type="InterPro" id="IPR011989">
    <property type="entry name" value="ARM-like"/>
</dbReference>
<evidence type="ECO:0000313" key="2">
    <source>
        <dbReference type="EMBL" id="CAI3995885.1"/>
    </source>
</evidence>